<organism evidence="2 3">
    <name type="scientific">Leptospira ellisii</name>
    <dbReference type="NCBI Taxonomy" id="2023197"/>
    <lineage>
        <taxon>Bacteria</taxon>
        <taxon>Pseudomonadati</taxon>
        <taxon>Spirochaetota</taxon>
        <taxon>Spirochaetia</taxon>
        <taxon>Leptospirales</taxon>
        <taxon>Leptospiraceae</taxon>
        <taxon>Leptospira</taxon>
    </lineage>
</organism>
<dbReference type="Proteomes" id="UP000232122">
    <property type="component" value="Unassembled WGS sequence"/>
</dbReference>
<feature type="domain" description="ChrR-like cupin" evidence="1">
    <location>
        <begin position="100"/>
        <end position="185"/>
    </location>
</feature>
<dbReference type="InterPro" id="IPR025979">
    <property type="entry name" value="ChrR-like_cupin_dom"/>
</dbReference>
<dbReference type="AlphaFoldDB" id="A0AAE4QRY3"/>
<evidence type="ECO:0000313" key="3">
    <source>
        <dbReference type="Proteomes" id="UP000232122"/>
    </source>
</evidence>
<evidence type="ECO:0000259" key="1">
    <source>
        <dbReference type="Pfam" id="PF12973"/>
    </source>
</evidence>
<dbReference type="EMBL" id="NPEF02000025">
    <property type="protein sequence ID" value="MDV6237451.1"/>
    <property type="molecule type" value="Genomic_DNA"/>
</dbReference>
<dbReference type="InterPro" id="IPR011051">
    <property type="entry name" value="RmlC_Cupin_sf"/>
</dbReference>
<keyword evidence="3" id="KW-1185">Reference proteome</keyword>
<sequence length="199" mass="22035">MNSDQDDRSKEIYEEWEEVVFPKAVFGKDFDSFSSEDAFHLFGIVSAPSLLPAASLKETVLRSVKKDKTFPNTTSESPATAPYRNLPDADGFSFVIGSRKDVWRRSSIAGVDYKILNYDRLRDAVTLVIRMSPGAVFPGHTHRSAENCYLIAGDLNIAEHTLRAGDFHRAESGSEHDTFTTISGAEFLIVAGASDFSEF</sequence>
<evidence type="ECO:0000313" key="2">
    <source>
        <dbReference type="EMBL" id="MDV6237451.1"/>
    </source>
</evidence>
<accession>A0AAE4QRY3</accession>
<name>A0AAE4QRY3_9LEPT</name>
<dbReference type="InterPro" id="IPR014710">
    <property type="entry name" value="RmlC-like_jellyroll"/>
</dbReference>
<dbReference type="Pfam" id="PF12973">
    <property type="entry name" value="Cupin_7"/>
    <property type="match status" value="1"/>
</dbReference>
<reference evidence="2 3" key="1">
    <citation type="journal article" date="2018" name="Microb. Genom.">
        <title>Deciphering the unexplored Leptospira diversity from soils uncovers genomic evolution to virulence.</title>
        <authorList>
            <person name="Thibeaux R."/>
            <person name="Iraola G."/>
            <person name="Ferres I."/>
            <person name="Bierque E."/>
            <person name="Girault D."/>
            <person name="Soupe-Gilbert M.E."/>
            <person name="Picardeau M."/>
            <person name="Goarant C."/>
        </authorList>
    </citation>
    <scope>NUCLEOTIDE SEQUENCE [LARGE SCALE GENOMIC DNA]</scope>
    <source>
        <strain evidence="2 3">ATI7-C-A5</strain>
    </source>
</reference>
<proteinExistence type="predicted"/>
<gene>
    <name evidence="2" type="ORF">CH379_017590</name>
</gene>
<dbReference type="RefSeq" id="WP_165783470.1">
    <property type="nucleotide sequence ID" value="NZ_NPEF02000025.1"/>
</dbReference>
<protein>
    <submittedName>
        <fullName evidence="2">Cupin domain-containing protein</fullName>
    </submittedName>
</protein>
<comment type="caution">
    <text evidence="2">The sequence shown here is derived from an EMBL/GenBank/DDBJ whole genome shotgun (WGS) entry which is preliminary data.</text>
</comment>
<dbReference type="SUPFAM" id="SSF51182">
    <property type="entry name" value="RmlC-like cupins"/>
    <property type="match status" value="1"/>
</dbReference>
<dbReference type="Gene3D" id="2.60.120.10">
    <property type="entry name" value="Jelly Rolls"/>
    <property type="match status" value="1"/>
</dbReference>